<feature type="region of interest" description="Disordered" evidence="1">
    <location>
        <begin position="1"/>
        <end position="41"/>
    </location>
</feature>
<protein>
    <recommendedName>
        <fullName evidence="2">F-box protein At3g26010-like beta-propeller domain-containing protein</fullName>
    </recommendedName>
</protein>
<name>A0ABC8TXL6_9AQUA</name>
<evidence type="ECO:0000313" key="4">
    <source>
        <dbReference type="Proteomes" id="UP001642360"/>
    </source>
</evidence>
<evidence type="ECO:0000256" key="1">
    <source>
        <dbReference type="SAM" id="MobiDB-lite"/>
    </source>
</evidence>
<accession>A0ABC8TXL6</accession>
<gene>
    <name evidence="3" type="ORF">ILEXP_LOCUS43976</name>
</gene>
<evidence type="ECO:0000259" key="2">
    <source>
        <dbReference type="Pfam" id="PF24750"/>
    </source>
</evidence>
<keyword evidence="4" id="KW-1185">Reference proteome</keyword>
<reference evidence="3 4" key="1">
    <citation type="submission" date="2024-02" db="EMBL/GenBank/DDBJ databases">
        <authorList>
            <person name="Vignale AGUSTIN F."/>
            <person name="Sosa J E."/>
            <person name="Modenutti C."/>
        </authorList>
    </citation>
    <scope>NUCLEOTIDE SEQUENCE [LARGE SCALE GENOMIC DNA]</scope>
</reference>
<proteinExistence type="predicted"/>
<dbReference type="Proteomes" id="UP001642360">
    <property type="component" value="Unassembled WGS sequence"/>
</dbReference>
<feature type="compositionally biased region" description="Polar residues" evidence="1">
    <location>
        <begin position="14"/>
        <end position="35"/>
    </location>
</feature>
<dbReference type="InterPro" id="IPR056592">
    <property type="entry name" value="Beta-prop_At3g26010-like"/>
</dbReference>
<evidence type="ECO:0000313" key="3">
    <source>
        <dbReference type="EMBL" id="CAK9174244.1"/>
    </source>
</evidence>
<organism evidence="3 4">
    <name type="scientific">Ilex paraguariensis</name>
    <name type="common">yerba mate</name>
    <dbReference type="NCBI Taxonomy" id="185542"/>
    <lineage>
        <taxon>Eukaryota</taxon>
        <taxon>Viridiplantae</taxon>
        <taxon>Streptophyta</taxon>
        <taxon>Embryophyta</taxon>
        <taxon>Tracheophyta</taxon>
        <taxon>Spermatophyta</taxon>
        <taxon>Magnoliopsida</taxon>
        <taxon>eudicotyledons</taxon>
        <taxon>Gunneridae</taxon>
        <taxon>Pentapetalae</taxon>
        <taxon>asterids</taxon>
        <taxon>campanulids</taxon>
        <taxon>Aquifoliales</taxon>
        <taxon>Aquifoliaceae</taxon>
        <taxon>Ilex</taxon>
    </lineage>
</organism>
<dbReference type="AlphaFoldDB" id="A0ABC8TXL6"/>
<dbReference type="EMBL" id="CAUOFW020006314">
    <property type="protein sequence ID" value="CAK9174244.1"/>
    <property type="molecule type" value="Genomic_DNA"/>
</dbReference>
<feature type="domain" description="F-box protein At3g26010-like beta-propeller" evidence="2">
    <location>
        <begin position="151"/>
        <end position="244"/>
    </location>
</feature>
<sequence length="248" mass="27769">MARNSASPDHANDDNATSSSSGIDNPNITASISNEDSTRMIVSSDRKLRTNRLHHHHDPSWSQKIYRFRHPGSHSFPLVINKEEQYSATLSSKRLVFHLPVLPKVSSFVAVTIRLISSAIPLKTSGYHYLNRACDVKALAVGFSCSEDDMMSFKVIRASIRLPQIEDNKLQIETFSSQTGKWKTSQLSFPSKFSLIPYEKCDVMGGIFYWRAKGDAVAAYDPGMGKNHVWLMRFPTTGLNGMVRAMRG</sequence>
<dbReference type="Pfam" id="PF24750">
    <property type="entry name" value="b-prop_At3g26010-like"/>
    <property type="match status" value="1"/>
</dbReference>
<comment type="caution">
    <text evidence="3">The sequence shown here is derived from an EMBL/GenBank/DDBJ whole genome shotgun (WGS) entry which is preliminary data.</text>
</comment>